<feature type="chain" id="PRO_5029866248" evidence="2">
    <location>
        <begin position="20"/>
        <end position="130"/>
    </location>
</feature>
<keyword evidence="1" id="KW-0472">Membrane</keyword>
<reference evidence="3 4" key="1">
    <citation type="submission" date="2019-11" db="EMBL/GenBank/DDBJ databases">
        <title>Pedobacter petrophilus genome.</title>
        <authorList>
            <person name="Feldbauer M.J."/>
            <person name="Newman J.D."/>
        </authorList>
    </citation>
    <scope>NUCLEOTIDE SEQUENCE [LARGE SCALE GENOMIC DNA]</scope>
    <source>
        <strain evidence="3 4">LMG 29686</strain>
    </source>
</reference>
<keyword evidence="2" id="KW-0732">Signal</keyword>
<comment type="caution">
    <text evidence="3">The sequence shown here is derived from an EMBL/GenBank/DDBJ whole genome shotgun (WGS) entry which is preliminary data.</text>
</comment>
<keyword evidence="1" id="KW-1133">Transmembrane helix</keyword>
<evidence type="ECO:0000256" key="2">
    <source>
        <dbReference type="SAM" id="SignalP"/>
    </source>
</evidence>
<sequence length="130" mass="14117">MRCLRFLLFVSLFTLPVLASAQITGCYSQPSGGGLGRFYYQRISGNNYSASPYATSGAAISCTTFTSISVSTTACQVGGTSTAYLFLATANVPITCLPIDDYAWLFLPFTLGCVLVLRSRKPRDKRKLIF</sequence>
<keyword evidence="4" id="KW-1185">Reference proteome</keyword>
<protein>
    <submittedName>
        <fullName evidence="3">Uncharacterized protein</fullName>
    </submittedName>
</protein>
<evidence type="ECO:0000256" key="1">
    <source>
        <dbReference type="SAM" id="Phobius"/>
    </source>
</evidence>
<organism evidence="3 4">
    <name type="scientific">Pedobacter petrophilus</name>
    <dbReference type="NCBI Taxonomy" id="1908241"/>
    <lineage>
        <taxon>Bacteria</taxon>
        <taxon>Pseudomonadati</taxon>
        <taxon>Bacteroidota</taxon>
        <taxon>Sphingobacteriia</taxon>
        <taxon>Sphingobacteriales</taxon>
        <taxon>Sphingobacteriaceae</taxon>
        <taxon>Pedobacter</taxon>
    </lineage>
</organism>
<dbReference type="EMBL" id="WKKH01000033">
    <property type="protein sequence ID" value="MRX77880.1"/>
    <property type="molecule type" value="Genomic_DNA"/>
</dbReference>
<name>A0A7K0G3A0_9SPHI</name>
<gene>
    <name evidence="3" type="ORF">GJU39_17495</name>
</gene>
<proteinExistence type="predicted"/>
<dbReference type="Proteomes" id="UP000487757">
    <property type="component" value="Unassembled WGS sequence"/>
</dbReference>
<feature type="signal peptide" evidence="2">
    <location>
        <begin position="1"/>
        <end position="19"/>
    </location>
</feature>
<dbReference type="RefSeq" id="WP_154282294.1">
    <property type="nucleotide sequence ID" value="NZ_JBHUJQ010000001.1"/>
</dbReference>
<dbReference type="AlphaFoldDB" id="A0A7K0G3A0"/>
<keyword evidence="1" id="KW-0812">Transmembrane</keyword>
<evidence type="ECO:0000313" key="4">
    <source>
        <dbReference type="Proteomes" id="UP000487757"/>
    </source>
</evidence>
<evidence type="ECO:0000313" key="3">
    <source>
        <dbReference type="EMBL" id="MRX77880.1"/>
    </source>
</evidence>
<feature type="transmembrane region" description="Helical" evidence="1">
    <location>
        <begin position="102"/>
        <end position="119"/>
    </location>
</feature>
<accession>A0A7K0G3A0</accession>